<proteinExistence type="predicted"/>
<dbReference type="Proteomes" id="UP000642993">
    <property type="component" value="Unassembled WGS sequence"/>
</dbReference>
<feature type="domain" description="BRCT" evidence="2">
    <location>
        <begin position="267"/>
        <end position="357"/>
    </location>
</feature>
<feature type="region of interest" description="Disordered" evidence="1">
    <location>
        <begin position="245"/>
        <end position="268"/>
    </location>
</feature>
<dbReference type="SUPFAM" id="SSF53098">
    <property type="entry name" value="Ribonuclease H-like"/>
    <property type="match status" value="1"/>
</dbReference>
<feature type="region of interest" description="Disordered" evidence="1">
    <location>
        <begin position="1"/>
        <end position="20"/>
    </location>
</feature>
<dbReference type="InterPro" id="IPR036420">
    <property type="entry name" value="BRCT_dom_sf"/>
</dbReference>
<dbReference type="PANTHER" id="PTHR30231:SF42">
    <property type="entry name" value="EXONUCLEASE"/>
    <property type="match status" value="1"/>
</dbReference>
<dbReference type="PANTHER" id="PTHR30231">
    <property type="entry name" value="DNA POLYMERASE III SUBUNIT EPSILON"/>
    <property type="match status" value="1"/>
</dbReference>
<reference evidence="3" key="1">
    <citation type="submission" date="2020-09" db="EMBL/GenBank/DDBJ databases">
        <title>Hoyosella lacisalsi sp. nov., a halotolerant actinobacterium isolated from soil of Lake Gudzhirganskoe.</title>
        <authorList>
            <person name="Yang Q."/>
            <person name="Guo P.Y."/>
            <person name="Liu S.W."/>
            <person name="Li F.N."/>
            <person name="Sun C.H."/>
        </authorList>
    </citation>
    <scope>NUCLEOTIDE SEQUENCE</scope>
    <source>
        <strain evidence="3">G463</strain>
    </source>
</reference>
<organism evidence="3 4">
    <name type="scientific">Lolliginicoccus lacisalsi</name>
    <dbReference type="NCBI Taxonomy" id="2742202"/>
    <lineage>
        <taxon>Bacteria</taxon>
        <taxon>Bacillati</taxon>
        <taxon>Actinomycetota</taxon>
        <taxon>Actinomycetes</taxon>
        <taxon>Mycobacteriales</taxon>
        <taxon>Hoyosellaceae</taxon>
        <taxon>Lolliginicoccus</taxon>
    </lineage>
</organism>
<evidence type="ECO:0000256" key="1">
    <source>
        <dbReference type="SAM" id="MobiDB-lite"/>
    </source>
</evidence>
<dbReference type="InterPro" id="IPR012337">
    <property type="entry name" value="RNaseH-like_sf"/>
</dbReference>
<dbReference type="Gene3D" id="3.30.420.10">
    <property type="entry name" value="Ribonuclease H-like superfamily/Ribonuclease H"/>
    <property type="match status" value="1"/>
</dbReference>
<keyword evidence="4" id="KW-1185">Reference proteome</keyword>
<dbReference type="InterPro" id="IPR001357">
    <property type="entry name" value="BRCT_dom"/>
</dbReference>
<name>A0A927JBN0_9ACTN</name>
<dbReference type="SUPFAM" id="SSF52113">
    <property type="entry name" value="BRCT domain"/>
    <property type="match status" value="1"/>
</dbReference>
<dbReference type="RefSeq" id="WP_192038673.1">
    <property type="nucleotide sequence ID" value="NZ_JACYWE010000003.1"/>
</dbReference>
<dbReference type="InterPro" id="IPR013520">
    <property type="entry name" value="Ribonucl_H"/>
</dbReference>
<dbReference type="Gene3D" id="3.40.50.10190">
    <property type="entry name" value="BRCT domain"/>
    <property type="match status" value="1"/>
</dbReference>
<dbReference type="EMBL" id="JACYWE010000003">
    <property type="protein sequence ID" value="MBD8506219.1"/>
    <property type="molecule type" value="Genomic_DNA"/>
</dbReference>
<comment type="caution">
    <text evidence="3">The sequence shown here is derived from an EMBL/GenBank/DDBJ whole genome shotgun (WGS) entry which is preliminary data.</text>
</comment>
<evidence type="ECO:0000313" key="3">
    <source>
        <dbReference type="EMBL" id="MBD8506219.1"/>
    </source>
</evidence>
<sequence>MAAARRPEPQQGSLFDDPFQEDEEPALFPLVAPARTSARASTRAPSFVAFDVETANGSWGSICALGFAVVENGAVTRTESLLCQPPRGLGHFDPGNIEIHGITPDDVARQPSFVERMEQFRDVIGDRELVCHNARFDMTALREACTVSGIHVPEISFGCTLVWSRIDLPGLVNYKLPTIAQHVGVPLEQHHDAAADALAAAGIALQLTQARKSRDLAAYAKATDTVLGSLSPHGLTLCASTRPTVSWQGHQPSRKASEMPVPSPTADPGHPFHGQIVVVTGEFAGCSREALWDMIAERGGKPELNVTRRTTMLIKGTWVDAHGSPIETSKERKAREHIAAGRAISIIDESQLRELLD</sequence>
<dbReference type="InterPro" id="IPR036397">
    <property type="entry name" value="RNaseH_sf"/>
</dbReference>
<dbReference type="SMART" id="SM00479">
    <property type="entry name" value="EXOIII"/>
    <property type="match status" value="1"/>
</dbReference>
<dbReference type="GO" id="GO:0005829">
    <property type="term" value="C:cytosol"/>
    <property type="evidence" value="ECO:0007669"/>
    <property type="project" value="TreeGrafter"/>
</dbReference>
<evidence type="ECO:0000313" key="4">
    <source>
        <dbReference type="Proteomes" id="UP000642993"/>
    </source>
</evidence>
<dbReference type="GO" id="GO:0008408">
    <property type="term" value="F:3'-5' exonuclease activity"/>
    <property type="evidence" value="ECO:0007669"/>
    <property type="project" value="TreeGrafter"/>
</dbReference>
<dbReference type="AlphaFoldDB" id="A0A927JBN0"/>
<dbReference type="PROSITE" id="PS50172">
    <property type="entry name" value="BRCT"/>
    <property type="match status" value="1"/>
</dbReference>
<gene>
    <name evidence="3" type="ORF">HT102_06960</name>
</gene>
<accession>A0A927JBN0</accession>
<dbReference type="GO" id="GO:0003676">
    <property type="term" value="F:nucleic acid binding"/>
    <property type="evidence" value="ECO:0007669"/>
    <property type="project" value="InterPro"/>
</dbReference>
<dbReference type="Pfam" id="PF00929">
    <property type="entry name" value="RNase_T"/>
    <property type="match status" value="1"/>
</dbReference>
<protein>
    <recommendedName>
        <fullName evidence="2">BRCT domain-containing protein</fullName>
    </recommendedName>
</protein>
<evidence type="ECO:0000259" key="2">
    <source>
        <dbReference type="PROSITE" id="PS50172"/>
    </source>
</evidence>
<dbReference type="CDD" id="cd17748">
    <property type="entry name" value="BRCT_DNA_ligase_like"/>
    <property type="match status" value="1"/>
</dbReference>